<reference evidence="2 3" key="1">
    <citation type="submission" date="2020-02" db="EMBL/GenBank/DDBJ databases">
        <title>The draft genome of Grimontia sedimenta sp. nov., isolated from benthic sediments near coral reefs south of Kuwait.</title>
        <authorList>
            <person name="Mahmoud H.M."/>
            <person name="Jose L."/>
            <person name="Eapen S."/>
        </authorList>
    </citation>
    <scope>NUCLEOTIDE SEQUENCE [LARGE SCALE GENOMIC DNA]</scope>
    <source>
        <strain evidence="2 3">S25</strain>
    </source>
</reference>
<accession>A0A6M1RCJ7</accession>
<dbReference type="Pfam" id="PF14318">
    <property type="entry name" value="Mononeg_mRNAcap"/>
    <property type="match status" value="1"/>
</dbReference>
<evidence type="ECO:0000313" key="2">
    <source>
        <dbReference type="EMBL" id="NGO00446.1"/>
    </source>
</evidence>
<gene>
    <name evidence="2" type="ORF">G5S52_23425</name>
</gene>
<feature type="non-terminal residue" evidence="2">
    <location>
        <position position="96"/>
    </location>
</feature>
<evidence type="ECO:0000259" key="1">
    <source>
        <dbReference type="Pfam" id="PF14318"/>
    </source>
</evidence>
<protein>
    <recommendedName>
        <fullName evidence="1">Mononegavirales mRNA-capping domain-containing protein</fullName>
    </recommendedName>
</protein>
<comment type="caution">
    <text evidence="2">The sequence shown here is derived from an EMBL/GenBank/DDBJ whole genome shotgun (WGS) entry which is preliminary data.</text>
</comment>
<dbReference type="AlphaFoldDB" id="A0A6M1RCJ7"/>
<evidence type="ECO:0000313" key="3">
    <source>
        <dbReference type="Proteomes" id="UP000473008"/>
    </source>
</evidence>
<dbReference type="InterPro" id="IPR026890">
    <property type="entry name" value="Mononeg_mRNAcap"/>
</dbReference>
<organism evidence="2 3">
    <name type="scientific">Grimontia sedimenti</name>
    <dbReference type="NCBI Taxonomy" id="2711294"/>
    <lineage>
        <taxon>Bacteria</taxon>
        <taxon>Pseudomonadati</taxon>
        <taxon>Pseudomonadota</taxon>
        <taxon>Gammaproteobacteria</taxon>
        <taxon>Vibrionales</taxon>
        <taxon>Vibrionaceae</taxon>
        <taxon>Grimontia</taxon>
    </lineage>
</organism>
<dbReference type="EMBL" id="JAALDL010000049">
    <property type="protein sequence ID" value="NGO00446.1"/>
    <property type="molecule type" value="Genomic_DNA"/>
</dbReference>
<feature type="domain" description="Mononegavirales mRNA-capping" evidence="1">
    <location>
        <begin position="3"/>
        <end position="64"/>
    </location>
</feature>
<name>A0A6M1RCJ7_9GAMM</name>
<proteinExistence type="predicted"/>
<sequence length="96" mass="10863">MRGVTIPHPHSFMKEQTCNEVKGCNCQDGYMAVHLPDGQLPNSVWMTSIGGNPPYLGSMTRRRLWWVQEGRCTQVSANKETDKFTENLLNHGLSRS</sequence>
<dbReference type="Proteomes" id="UP000473008">
    <property type="component" value="Unassembled WGS sequence"/>
</dbReference>
<keyword evidence="3" id="KW-1185">Reference proteome</keyword>